<proteinExistence type="predicted"/>
<feature type="compositionally biased region" description="Polar residues" evidence="1">
    <location>
        <begin position="87"/>
        <end position="111"/>
    </location>
</feature>
<evidence type="ECO:0000256" key="1">
    <source>
        <dbReference type="SAM" id="MobiDB-lite"/>
    </source>
</evidence>
<accession>A0A167LWI5</accession>
<feature type="compositionally biased region" description="Polar residues" evidence="1">
    <location>
        <begin position="136"/>
        <end position="148"/>
    </location>
</feature>
<sequence length="186" mass="19810">MAPNVFRSLLIYVARNHHTFSHVKENLITALEPLGSADALPLPCDSKGQPDYNANSPLSDLVQHVISSLKSNNHVTATPVPSPNQQPEPSLSVQPVAQSVELPNQPDSSANELPGLLRRLAAALERREQLEDNRKTGQSNNDQTNVLSSAAEDDSKQIEAVSDSVAQPANPPTSLSADSNAQPNGA</sequence>
<protein>
    <submittedName>
        <fullName evidence="2">Uncharacterized protein</fullName>
    </submittedName>
</protein>
<feature type="compositionally biased region" description="Polar residues" evidence="1">
    <location>
        <begin position="164"/>
        <end position="186"/>
    </location>
</feature>
<dbReference type="Proteomes" id="UP000076738">
    <property type="component" value="Unassembled WGS sequence"/>
</dbReference>
<dbReference type="AlphaFoldDB" id="A0A167LWI5"/>
<feature type="region of interest" description="Disordered" evidence="1">
    <location>
        <begin position="73"/>
        <end position="112"/>
    </location>
</feature>
<evidence type="ECO:0000313" key="2">
    <source>
        <dbReference type="EMBL" id="KZO96100.1"/>
    </source>
</evidence>
<name>A0A167LWI5_CALVF</name>
<evidence type="ECO:0000313" key="3">
    <source>
        <dbReference type="Proteomes" id="UP000076738"/>
    </source>
</evidence>
<dbReference type="EMBL" id="KV417285">
    <property type="protein sequence ID" value="KZO96100.1"/>
    <property type="molecule type" value="Genomic_DNA"/>
</dbReference>
<feature type="region of interest" description="Disordered" evidence="1">
    <location>
        <begin position="128"/>
        <end position="186"/>
    </location>
</feature>
<organism evidence="2 3">
    <name type="scientific">Calocera viscosa (strain TUFC12733)</name>
    <dbReference type="NCBI Taxonomy" id="1330018"/>
    <lineage>
        <taxon>Eukaryota</taxon>
        <taxon>Fungi</taxon>
        <taxon>Dikarya</taxon>
        <taxon>Basidiomycota</taxon>
        <taxon>Agaricomycotina</taxon>
        <taxon>Dacrymycetes</taxon>
        <taxon>Dacrymycetales</taxon>
        <taxon>Dacrymycetaceae</taxon>
        <taxon>Calocera</taxon>
    </lineage>
</organism>
<keyword evidence="3" id="KW-1185">Reference proteome</keyword>
<reference evidence="2 3" key="1">
    <citation type="journal article" date="2016" name="Mol. Biol. Evol.">
        <title>Comparative Genomics of Early-Diverging Mushroom-Forming Fungi Provides Insights into the Origins of Lignocellulose Decay Capabilities.</title>
        <authorList>
            <person name="Nagy L.G."/>
            <person name="Riley R."/>
            <person name="Tritt A."/>
            <person name="Adam C."/>
            <person name="Daum C."/>
            <person name="Floudas D."/>
            <person name="Sun H."/>
            <person name="Yadav J.S."/>
            <person name="Pangilinan J."/>
            <person name="Larsson K.H."/>
            <person name="Matsuura K."/>
            <person name="Barry K."/>
            <person name="Labutti K."/>
            <person name="Kuo R."/>
            <person name="Ohm R.A."/>
            <person name="Bhattacharya S.S."/>
            <person name="Shirouzu T."/>
            <person name="Yoshinaga Y."/>
            <person name="Martin F.M."/>
            <person name="Grigoriev I.V."/>
            <person name="Hibbett D.S."/>
        </authorList>
    </citation>
    <scope>NUCLEOTIDE SEQUENCE [LARGE SCALE GENOMIC DNA]</scope>
    <source>
        <strain evidence="2 3">TUFC12733</strain>
    </source>
</reference>
<gene>
    <name evidence="2" type="ORF">CALVIDRAFT_564008</name>
</gene>